<protein>
    <recommendedName>
        <fullName evidence="6">GST N-terminal domain-containing protein</fullName>
    </recommendedName>
</protein>
<dbReference type="Pfam" id="PF13409">
    <property type="entry name" value="GST_N_2"/>
    <property type="match status" value="1"/>
</dbReference>
<accession>A0A0D9ZL02</accession>
<dbReference type="SUPFAM" id="SSF52833">
    <property type="entry name" value="Thioredoxin-like"/>
    <property type="match status" value="1"/>
</dbReference>
<dbReference type="eggNOG" id="KOG4420">
    <property type="taxonomic scope" value="Eukaryota"/>
</dbReference>
<feature type="region of interest" description="Disordered" evidence="1">
    <location>
        <begin position="269"/>
        <end position="290"/>
    </location>
</feature>
<dbReference type="HOGENOM" id="CLU_052576_0_0_1"/>
<dbReference type="InterPro" id="IPR036282">
    <property type="entry name" value="Glutathione-S-Trfase_C_sf"/>
</dbReference>
<dbReference type="Pfam" id="PF14497">
    <property type="entry name" value="GST_C_3"/>
    <property type="match status" value="1"/>
</dbReference>
<dbReference type="SUPFAM" id="SSF47616">
    <property type="entry name" value="GST C-terminal domain-like"/>
    <property type="match status" value="1"/>
</dbReference>
<dbReference type="InterPro" id="IPR040079">
    <property type="entry name" value="Glutathione_S-Trfase"/>
</dbReference>
<evidence type="ECO:0008006" key="6">
    <source>
        <dbReference type="Google" id="ProtNLM"/>
    </source>
</evidence>
<evidence type="ECO:0000259" key="2">
    <source>
        <dbReference type="PROSITE" id="PS50404"/>
    </source>
</evidence>
<dbReference type="Gramene" id="OGLUM04G12930.1">
    <property type="protein sequence ID" value="OGLUM04G12930.1"/>
    <property type="gene ID" value="OGLUM04G12930"/>
</dbReference>
<dbReference type="SFLD" id="SFLDS00019">
    <property type="entry name" value="Glutathione_Transferase_(cytos"/>
    <property type="match status" value="1"/>
</dbReference>
<dbReference type="CDD" id="cd00570">
    <property type="entry name" value="GST_N_family"/>
    <property type="match status" value="1"/>
</dbReference>
<organism evidence="4">
    <name type="scientific">Oryza glumipatula</name>
    <dbReference type="NCBI Taxonomy" id="40148"/>
    <lineage>
        <taxon>Eukaryota</taxon>
        <taxon>Viridiplantae</taxon>
        <taxon>Streptophyta</taxon>
        <taxon>Embryophyta</taxon>
        <taxon>Tracheophyta</taxon>
        <taxon>Spermatophyta</taxon>
        <taxon>Magnoliopsida</taxon>
        <taxon>Liliopsida</taxon>
        <taxon>Poales</taxon>
        <taxon>Poaceae</taxon>
        <taxon>BOP clade</taxon>
        <taxon>Oryzoideae</taxon>
        <taxon>Oryzeae</taxon>
        <taxon>Oryzinae</taxon>
        <taxon>Oryza</taxon>
    </lineage>
</organism>
<evidence type="ECO:0000256" key="1">
    <source>
        <dbReference type="SAM" id="MobiDB-lite"/>
    </source>
</evidence>
<dbReference type="InterPro" id="IPR004046">
    <property type="entry name" value="GST_C"/>
</dbReference>
<proteinExistence type="predicted"/>
<dbReference type="GO" id="GO:0004364">
    <property type="term" value="F:glutathione transferase activity"/>
    <property type="evidence" value="ECO:0007669"/>
    <property type="project" value="InterPro"/>
</dbReference>
<dbReference type="InterPro" id="IPR010987">
    <property type="entry name" value="Glutathione-S-Trfase_C-like"/>
</dbReference>
<dbReference type="CDD" id="cd00299">
    <property type="entry name" value="GST_C_family"/>
    <property type="match status" value="1"/>
</dbReference>
<dbReference type="PROSITE" id="PS50404">
    <property type="entry name" value="GST_NTER"/>
    <property type="match status" value="1"/>
</dbReference>
<dbReference type="PANTHER" id="PTHR45374">
    <property type="entry name" value="GLUTATHIONE S-TRANSFERASE TCHQD"/>
    <property type="match status" value="1"/>
</dbReference>
<dbReference type="Gene3D" id="3.40.30.10">
    <property type="entry name" value="Glutaredoxin"/>
    <property type="match status" value="1"/>
</dbReference>
<dbReference type="Gene3D" id="1.20.1050.10">
    <property type="match status" value="1"/>
</dbReference>
<dbReference type="STRING" id="40148.A0A0D9ZL02"/>
<dbReference type="InterPro" id="IPR036249">
    <property type="entry name" value="Thioredoxin-like_sf"/>
</dbReference>
<sequence>MQLYHHPYSLDSQKVRMALEEKGIDYTSYHVNPLTGKNMNVAFFRMNPSAKLPVFQNGAHVIYRAFDIIQYLDRLAVHLSGEIVPVNTEVYQWMQKVDSWNPKMFTLTHTPIKYRMFVSKFIRRVLIARMAEAPDLASMYHVKLREAYETEDKLKDPDIMKQSEEELSKLLDDAEAQLNNGKYLAGDEFSPADSVFIPILARITLLDLDEEYINCRPRLLEYYTLVKQRPSYKVAIGKFFVLHYIVYKYLGAGELEELSLLVSEFQDKSEPGRGRKRKPKSSGNGNMEESLKTKFLPPAMEVEICSHDYFSGEIRTHILDSLRSSKAGSEEEEKRAKEQWAWGHEGMLKPLSNPQMRIGDGVMSFPDASQAYCSLVLLPLPFVRKIYELDA</sequence>
<evidence type="ECO:0000259" key="3">
    <source>
        <dbReference type="PROSITE" id="PS50405"/>
    </source>
</evidence>
<name>A0A0D9ZL02_9ORYZ</name>
<dbReference type="InterPro" id="IPR004045">
    <property type="entry name" value="Glutathione_S-Trfase_N"/>
</dbReference>
<keyword evidence="5" id="KW-1185">Reference proteome</keyword>
<feature type="domain" description="GST C-terminal" evidence="3">
    <location>
        <begin position="121"/>
        <end position="244"/>
    </location>
</feature>
<evidence type="ECO:0000313" key="4">
    <source>
        <dbReference type="EnsemblPlants" id="OGLUM04G12930.1"/>
    </source>
</evidence>
<dbReference type="SFLD" id="SFLDG00358">
    <property type="entry name" value="Main_(cytGST)"/>
    <property type="match status" value="1"/>
</dbReference>
<feature type="domain" description="GST N-terminal" evidence="2">
    <location>
        <begin position="1"/>
        <end position="80"/>
    </location>
</feature>
<dbReference type="AlphaFoldDB" id="A0A0D9ZL02"/>
<dbReference type="EnsemblPlants" id="OGLUM04G12930.1">
    <property type="protein sequence ID" value="OGLUM04G12930.1"/>
    <property type="gene ID" value="OGLUM04G12930"/>
</dbReference>
<reference evidence="4" key="1">
    <citation type="submission" date="2015-04" db="UniProtKB">
        <authorList>
            <consortium name="EnsemblPlants"/>
        </authorList>
    </citation>
    <scope>IDENTIFICATION</scope>
</reference>
<reference evidence="4" key="2">
    <citation type="submission" date="2018-05" db="EMBL/GenBank/DDBJ databases">
        <title>OgluRS3 (Oryza glumaepatula Reference Sequence Version 3).</title>
        <authorList>
            <person name="Zhang J."/>
            <person name="Kudrna D."/>
            <person name="Lee S."/>
            <person name="Talag J."/>
            <person name="Welchert J."/>
            <person name="Wing R.A."/>
        </authorList>
    </citation>
    <scope>NUCLEOTIDE SEQUENCE [LARGE SCALE GENOMIC DNA]</scope>
</reference>
<evidence type="ECO:0000313" key="5">
    <source>
        <dbReference type="Proteomes" id="UP000026961"/>
    </source>
</evidence>
<dbReference type="InterPro" id="IPR044617">
    <property type="entry name" value="TCHQD"/>
</dbReference>
<dbReference type="PANTHER" id="PTHR45374:SF1">
    <property type="entry name" value="GLUTATHIONE S-TRANSFERASE TCHQD"/>
    <property type="match status" value="1"/>
</dbReference>
<dbReference type="Proteomes" id="UP000026961">
    <property type="component" value="Chromosome 4"/>
</dbReference>
<dbReference type="PROSITE" id="PS50405">
    <property type="entry name" value="GST_CTER"/>
    <property type="match status" value="1"/>
</dbReference>